<dbReference type="FunFam" id="3.30.565.10:FF:000003">
    <property type="entry name" value="DNA mismatch repair endonuclease MutL"/>
    <property type="match status" value="1"/>
</dbReference>
<dbReference type="InterPro" id="IPR014762">
    <property type="entry name" value="DNA_mismatch_repair_CS"/>
</dbReference>
<dbReference type="PANTHER" id="PTHR10073">
    <property type="entry name" value="DNA MISMATCH REPAIR PROTEIN MLH, PMS, MUTL"/>
    <property type="match status" value="1"/>
</dbReference>
<evidence type="ECO:0000256" key="2">
    <source>
        <dbReference type="ARBA" id="ARBA00022763"/>
    </source>
</evidence>
<dbReference type="Proteomes" id="UP000184526">
    <property type="component" value="Unassembled WGS sequence"/>
</dbReference>
<dbReference type="GO" id="GO:0030983">
    <property type="term" value="F:mismatched DNA binding"/>
    <property type="evidence" value="ECO:0007669"/>
    <property type="project" value="InterPro"/>
</dbReference>
<dbReference type="Gene3D" id="3.30.230.10">
    <property type="match status" value="1"/>
</dbReference>
<dbReference type="SMART" id="SM01340">
    <property type="entry name" value="DNA_mis_repair"/>
    <property type="match status" value="1"/>
</dbReference>
<gene>
    <name evidence="4" type="primary">mutL</name>
    <name evidence="7" type="ORF">SAMN02745196_00672</name>
</gene>
<keyword evidence="2 4" id="KW-0227">DNA damage</keyword>
<dbReference type="Gene3D" id="3.30.565.10">
    <property type="entry name" value="Histidine kinase-like ATPase, C-terminal domain"/>
    <property type="match status" value="1"/>
</dbReference>
<dbReference type="GO" id="GO:0140664">
    <property type="term" value="F:ATP-dependent DNA damage sensor activity"/>
    <property type="evidence" value="ECO:0007669"/>
    <property type="project" value="InterPro"/>
</dbReference>
<dbReference type="InterPro" id="IPR042121">
    <property type="entry name" value="MutL_C_regsub"/>
</dbReference>
<dbReference type="GO" id="GO:0006298">
    <property type="term" value="P:mismatch repair"/>
    <property type="evidence" value="ECO:0007669"/>
    <property type="project" value="UniProtKB-UniRule"/>
</dbReference>
<name>A0A1M5TQF3_9CLOT</name>
<dbReference type="SUPFAM" id="SSF54211">
    <property type="entry name" value="Ribosomal protein S5 domain 2-like"/>
    <property type="match status" value="1"/>
</dbReference>
<dbReference type="GO" id="GO:0032300">
    <property type="term" value="C:mismatch repair complex"/>
    <property type="evidence" value="ECO:0007669"/>
    <property type="project" value="InterPro"/>
</dbReference>
<protein>
    <recommendedName>
        <fullName evidence="4">DNA mismatch repair protein MutL</fullName>
    </recommendedName>
</protein>
<evidence type="ECO:0000313" key="7">
    <source>
        <dbReference type="EMBL" id="SHH52826.1"/>
    </source>
</evidence>
<proteinExistence type="inferred from homology"/>
<dbReference type="InterPro" id="IPR037198">
    <property type="entry name" value="MutL_C_sf"/>
</dbReference>
<dbReference type="Pfam" id="PF08676">
    <property type="entry name" value="MutL_C"/>
    <property type="match status" value="1"/>
</dbReference>
<dbReference type="RefSeq" id="WP_072830029.1">
    <property type="nucleotide sequence ID" value="NZ_FQXP01000003.1"/>
</dbReference>
<dbReference type="InterPro" id="IPR002099">
    <property type="entry name" value="MutL/Mlh/PMS"/>
</dbReference>
<dbReference type="InterPro" id="IPR038973">
    <property type="entry name" value="MutL/Mlh/Pms-like"/>
</dbReference>
<dbReference type="PANTHER" id="PTHR10073:SF12">
    <property type="entry name" value="DNA MISMATCH REPAIR PROTEIN MLH1"/>
    <property type="match status" value="1"/>
</dbReference>
<comment type="function">
    <text evidence="4">This protein is involved in the repair of mismatches in DNA. It is required for dam-dependent methyl-directed DNA mismatch repair. May act as a 'molecular matchmaker', a protein that promotes the formation of a stable complex between two or more DNA-binding proteins in an ATP-dependent manner without itself being part of a final effector complex.</text>
</comment>
<dbReference type="NCBIfam" id="TIGR00585">
    <property type="entry name" value="mutl"/>
    <property type="match status" value="1"/>
</dbReference>
<evidence type="ECO:0000256" key="1">
    <source>
        <dbReference type="ARBA" id="ARBA00006082"/>
    </source>
</evidence>
<dbReference type="InterPro" id="IPR036890">
    <property type="entry name" value="HATPase_C_sf"/>
</dbReference>
<accession>A0A1M5TQF3</accession>
<dbReference type="CDD" id="cd00782">
    <property type="entry name" value="MutL_Trans"/>
    <property type="match status" value="1"/>
</dbReference>
<comment type="similarity">
    <text evidence="1 4">Belongs to the DNA mismatch repair MutL/HexB family.</text>
</comment>
<dbReference type="InterPro" id="IPR020568">
    <property type="entry name" value="Ribosomal_Su5_D2-typ_SF"/>
</dbReference>
<evidence type="ECO:0000313" key="8">
    <source>
        <dbReference type="Proteomes" id="UP000184526"/>
    </source>
</evidence>
<dbReference type="Pfam" id="PF13589">
    <property type="entry name" value="HATPase_c_3"/>
    <property type="match status" value="1"/>
</dbReference>
<dbReference type="OrthoDB" id="9763467at2"/>
<evidence type="ECO:0000256" key="4">
    <source>
        <dbReference type="HAMAP-Rule" id="MF_00149"/>
    </source>
</evidence>
<keyword evidence="8" id="KW-1185">Reference proteome</keyword>
<dbReference type="InterPro" id="IPR014790">
    <property type="entry name" value="MutL_C"/>
</dbReference>
<dbReference type="SMART" id="SM00853">
    <property type="entry name" value="MutL_C"/>
    <property type="match status" value="1"/>
</dbReference>
<dbReference type="GO" id="GO:0005524">
    <property type="term" value="F:ATP binding"/>
    <property type="evidence" value="ECO:0007669"/>
    <property type="project" value="InterPro"/>
</dbReference>
<dbReference type="SUPFAM" id="SSF55874">
    <property type="entry name" value="ATPase domain of HSP90 chaperone/DNA topoisomerase II/histidine kinase"/>
    <property type="match status" value="1"/>
</dbReference>
<organism evidence="7 8">
    <name type="scientific">Clostridium collagenovorans DSM 3089</name>
    <dbReference type="NCBI Taxonomy" id="1121306"/>
    <lineage>
        <taxon>Bacteria</taxon>
        <taxon>Bacillati</taxon>
        <taxon>Bacillota</taxon>
        <taxon>Clostridia</taxon>
        <taxon>Eubacteriales</taxon>
        <taxon>Clostridiaceae</taxon>
        <taxon>Clostridium</taxon>
    </lineage>
</organism>
<evidence type="ECO:0000256" key="3">
    <source>
        <dbReference type="ARBA" id="ARBA00023204"/>
    </source>
</evidence>
<dbReference type="AlphaFoldDB" id="A0A1M5TQF3"/>
<dbReference type="PROSITE" id="PS00058">
    <property type="entry name" value="DNA_MISMATCH_REPAIR_1"/>
    <property type="match status" value="1"/>
</dbReference>
<feature type="domain" description="MutL C-terminal dimerisation" evidence="5">
    <location>
        <begin position="462"/>
        <end position="604"/>
    </location>
</feature>
<reference evidence="7 8" key="1">
    <citation type="submission" date="2016-11" db="EMBL/GenBank/DDBJ databases">
        <authorList>
            <person name="Jaros S."/>
            <person name="Januszkiewicz K."/>
            <person name="Wedrychowicz H."/>
        </authorList>
    </citation>
    <scope>NUCLEOTIDE SEQUENCE [LARGE SCALE GENOMIC DNA]</scope>
    <source>
        <strain evidence="7 8">DSM 3089</strain>
    </source>
</reference>
<evidence type="ECO:0000259" key="5">
    <source>
        <dbReference type="SMART" id="SM00853"/>
    </source>
</evidence>
<sequence>MKRIQRLDLNTTNKIAAGEVVERPYSVVKELVENSIDSGATSITIEIEEGGEKLIRITDNGSGIHPEDVTIAFEAHATSKITTIEDIYKISTLGFRGEALPSIASVSKLKVLSKTKDFDYGIEAVIEFGKLCSSVEKGCSNGTVIEVRDLFFNVPARKKFLKSSQREASIISDIITRLALSYPNISFTFINNGKTNFTTYGNDNLKDAIRVLYGKEVFNNIIEFEGCNDIVTIYGFVGNAEISRGSRNRQSIFVNKRYIKNKLITTAVENAFKSFLTVNKFPFFVIFIDIYSELIDVNVHPTKSEIKFQDERSLFKVIFDAVHKGISEDIKSKYAVEESLPNSEPQYFTEKFEQNSYFNASLNESLPLVKEQIENKSFTLKADNILNKSTIDNIHSEDKIYDVPIDLKPSNENNKNFESYSAINYDLSNDFKPKERAVESIKDVMETNELVNQSPKFPSLRVIGQFNNTYIIAEAFKELYLIDQHAAHEKILFEKYRKDFKNSKVVSQILLTPVIIELITDDYIYFIENSDIFKEAGFKIETFGSNTISIREVPYILGKPDCKNLFIEILDNLKSLGSGKTEDVKFNKIASISCKAAVKAHDKLSEIEMNHILNELRFIDEPFTCPHGRPTILKFTLYDIEKKFKRIQ</sequence>
<dbReference type="InterPro" id="IPR042120">
    <property type="entry name" value="MutL_C_dimsub"/>
</dbReference>
<feature type="domain" description="DNA mismatch repair protein S5" evidence="6">
    <location>
        <begin position="209"/>
        <end position="327"/>
    </location>
</feature>
<evidence type="ECO:0000259" key="6">
    <source>
        <dbReference type="SMART" id="SM01340"/>
    </source>
</evidence>
<dbReference type="HAMAP" id="MF_00149">
    <property type="entry name" value="DNA_mis_repair"/>
    <property type="match status" value="1"/>
</dbReference>
<dbReference type="EMBL" id="FQXP01000003">
    <property type="protein sequence ID" value="SHH52826.1"/>
    <property type="molecule type" value="Genomic_DNA"/>
</dbReference>
<dbReference type="Gene3D" id="3.30.1370.100">
    <property type="entry name" value="MutL, C-terminal domain, regulatory subdomain"/>
    <property type="match status" value="1"/>
</dbReference>
<dbReference type="InterPro" id="IPR020667">
    <property type="entry name" value="DNA_mismatch_repair_MutL"/>
</dbReference>
<dbReference type="Gene3D" id="3.30.1540.20">
    <property type="entry name" value="MutL, C-terminal domain, dimerisation subdomain"/>
    <property type="match status" value="1"/>
</dbReference>
<dbReference type="GO" id="GO:0016887">
    <property type="term" value="F:ATP hydrolysis activity"/>
    <property type="evidence" value="ECO:0007669"/>
    <property type="project" value="InterPro"/>
</dbReference>
<dbReference type="Pfam" id="PF01119">
    <property type="entry name" value="DNA_mis_repair"/>
    <property type="match status" value="1"/>
</dbReference>
<keyword evidence="3 4" id="KW-0234">DNA repair</keyword>
<dbReference type="InterPro" id="IPR014721">
    <property type="entry name" value="Ribsml_uS5_D2-typ_fold_subgr"/>
</dbReference>
<dbReference type="CDD" id="cd16926">
    <property type="entry name" value="HATPase_MutL-MLH-PMS-like"/>
    <property type="match status" value="1"/>
</dbReference>
<dbReference type="STRING" id="1121306.SAMN02745196_00672"/>
<dbReference type="InterPro" id="IPR013507">
    <property type="entry name" value="DNA_mismatch_S5_2-like"/>
</dbReference>
<dbReference type="SUPFAM" id="SSF118116">
    <property type="entry name" value="DNA mismatch repair protein MutL"/>
    <property type="match status" value="1"/>
</dbReference>